<evidence type="ECO:0000256" key="1">
    <source>
        <dbReference type="ARBA" id="ARBA00004651"/>
    </source>
</evidence>
<dbReference type="EMBL" id="BRVS01000001">
    <property type="protein sequence ID" value="GLB65950.1"/>
    <property type="molecule type" value="Genomic_DNA"/>
</dbReference>
<dbReference type="Pfam" id="PF07690">
    <property type="entry name" value="MFS_1"/>
    <property type="match status" value="1"/>
</dbReference>
<comment type="caution">
    <text evidence="9">The sequence shown here is derived from an EMBL/GenBank/DDBJ whole genome shotgun (WGS) entry which is preliminary data.</text>
</comment>
<feature type="transmembrane region" description="Helical" evidence="7">
    <location>
        <begin position="222"/>
        <end position="243"/>
    </location>
</feature>
<feature type="transmembrane region" description="Helical" evidence="7">
    <location>
        <begin position="176"/>
        <end position="195"/>
    </location>
</feature>
<feature type="transmembrane region" description="Helical" evidence="7">
    <location>
        <begin position="313"/>
        <end position="335"/>
    </location>
</feature>
<evidence type="ECO:0000256" key="6">
    <source>
        <dbReference type="ARBA" id="ARBA00023136"/>
    </source>
</evidence>
<keyword evidence="3" id="KW-1003">Cell membrane</keyword>
<evidence type="ECO:0000256" key="5">
    <source>
        <dbReference type="ARBA" id="ARBA00022989"/>
    </source>
</evidence>
<dbReference type="Gene3D" id="1.20.1250.20">
    <property type="entry name" value="MFS general substrate transporter like domains"/>
    <property type="match status" value="2"/>
</dbReference>
<keyword evidence="5 7" id="KW-1133">Transmembrane helix</keyword>
<dbReference type="PANTHER" id="PTHR23517">
    <property type="entry name" value="RESISTANCE PROTEIN MDTM, PUTATIVE-RELATED-RELATED"/>
    <property type="match status" value="1"/>
</dbReference>
<dbReference type="InterPro" id="IPR011701">
    <property type="entry name" value="MFS"/>
</dbReference>
<feature type="transmembrane region" description="Helical" evidence="7">
    <location>
        <begin position="21"/>
        <end position="44"/>
    </location>
</feature>
<proteinExistence type="predicted"/>
<keyword evidence="4 7" id="KW-0812">Transmembrane</keyword>
<protein>
    <recommendedName>
        <fullName evidence="8">Major facilitator superfamily (MFS) profile domain-containing protein</fullName>
    </recommendedName>
</protein>
<evidence type="ECO:0000256" key="3">
    <source>
        <dbReference type="ARBA" id="ARBA00022475"/>
    </source>
</evidence>
<feature type="transmembrane region" description="Helical" evidence="7">
    <location>
        <begin position="347"/>
        <end position="370"/>
    </location>
</feature>
<accession>A0ABQ5MQG6</accession>
<reference evidence="9 10" key="1">
    <citation type="journal article" date="2023" name="Int. J. Syst. Evol. Microbiol.">
        <title>Arthrobacter mangrovi sp. nov., an actinobacterium isolated from the rhizosphere of a mangrove.</title>
        <authorList>
            <person name="Hamada M."/>
            <person name="Saitou S."/>
            <person name="Enomoto N."/>
            <person name="Nanri K."/>
            <person name="Hidaka K."/>
            <person name="Miura T."/>
            <person name="Tamura T."/>
        </authorList>
    </citation>
    <scope>NUCLEOTIDE SEQUENCE [LARGE SCALE GENOMIC DNA]</scope>
    <source>
        <strain evidence="9 10">NBRC 112813</strain>
    </source>
</reference>
<feature type="transmembrane region" description="Helical" evidence="7">
    <location>
        <begin position="147"/>
        <end position="170"/>
    </location>
</feature>
<dbReference type="PANTHER" id="PTHR23517:SF3">
    <property type="entry name" value="INTEGRAL MEMBRANE TRANSPORT PROTEIN"/>
    <property type="match status" value="1"/>
</dbReference>
<feature type="transmembrane region" description="Helical" evidence="7">
    <location>
        <begin position="50"/>
        <end position="71"/>
    </location>
</feature>
<dbReference type="PROSITE" id="PS50850">
    <property type="entry name" value="MFS"/>
    <property type="match status" value="1"/>
</dbReference>
<sequence length="406" mass="40830">MPESGSDALPESRGRHPGLTATAMASATTIVTVLPVFLVGGLAIQLEDDLGMSAALLGAGVATFWAVSALLSTTGGRIAQRLGARNGMLLSVGGGLASLAGIGFATPQWPWLYAWLALGGVANALGHPPSNGLIVQQVGVRNRAFAFGLKQAAVPAATLIAGISVPVLALTIGWKWTFAIGALFAMLLVPVLLGVTPRRRQATATAGHGADKHPLPRELKRFLVLTAVAAALGSAQANALGAFTVISASAAGFDVATAGLLLGLGSAAGCLIRPLVGLAADRGFGGSMATVAGMLAIGCTGLLAIAWGNNVAFAIGCTLAFGFGWGWNGLIHYVVSHKSHPYTARATGIAQSGTYIGGTVGPLAFGLVLAQFGPTVAWTSAAVFAVLGAGFALLAHHQEKSIPHVG</sequence>
<evidence type="ECO:0000313" key="9">
    <source>
        <dbReference type="EMBL" id="GLB65950.1"/>
    </source>
</evidence>
<feature type="transmembrane region" description="Helical" evidence="7">
    <location>
        <begin position="255"/>
        <end position="276"/>
    </location>
</feature>
<dbReference type="InterPro" id="IPR036259">
    <property type="entry name" value="MFS_trans_sf"/>
</dbReference>
<dbReference type="InterPro" id="IPR050171">
    <property type="entry name" value="MFS_Transporters"/>
</dbReference>
<name>A0ABQ5MQG6_9MICC</name>
<keyword evidence="10" id="KW-1185">Reference proteome</keyword>
<dbReference type="Proteomes" id="UP001209654">
    <property type="component" value="Unassembled WGS sequence"/>
</dbReference>
<evidence type="ECO:0000313" key="10">
    <source>
        <dbReference type="Proteomes" id="UP001209654"/>
    </source>
</evidence>
<evidence type="ECO:0000259" key="8">
    <source>
        <dbReference type="PROSITE" id="PS50850"/>
    </source>
</evidence>
<feature type="transmembrane region" description="Helical" evidence="7">
    <location>
        <begin position="83"/>
        <end position="104"/>
    </location>
</feature>
<feature type="transmembrane region" description="Helical" evidence="7">
    <location>
        <begin position="288"/>
        <end position="307"/>
    </location>
</feature>
<feature type="transmembrane region" description="Helical" evidence="7">
    <location>
        <begin position="110"/>
        <end position="126"/>
    </location>
</feature>
<keyword evidence="6 7" id="KW-0472">Membrane</keyword>
<dbReference type="InterPro" id="IPR020846">
    <property type="entry name" value="MFS_dom"/>
</dbReference>
<feature type="domain" description="Major facilitator superfamily (MFS) profile" evidence="8">
    <location>
        <begin position="21"/>
        <end position="400"/>
    </location>
</feature>
<organism evidence="9 10">
    <name type="scientific">Arthrobacter mangrovi</name>
    <dbReference type="NCBI Taxonomy" id="2966350"/>
    <lineage>
        <taxon>Bacteria</taxon>
        <taxon>Bacillati</taxon>
        <taxon>Actinomycetota</taxon>
        <taxon>Actinomycetes</taxon>
        <taxon>Micrococcales</taxon>
        <taxon>Micrococcaceae</taxon>
        <taxon>Arthrobacter</taxon>
    </lineage>
</organism>
<dbReference type="SUPFAM" id="SSF103473">
    <property type="entry name" value="MFS general substrate transporter"/>
    <property type="match status" value="1"/>
</dbReference>
<evidence type="ECO:0000256" key="2">
    <source>
        <dbReference type="ARBA" id="ARBA00022448"/>
    </source>
</evidence>
<evidence type="ECO:0000256" key="4">
    <source>
        <dbReference type="ARBA" id="ARBA00022692"/>
    </source>
</evidence>
<evidence type="ECO:0000256" key="7">
    <source>
        <dbReference type="SAM" id="Phobius"/>
    </source>
</evidence>
<keyword evidence="2" id="KW-0813">Transport</keyword>
<feature type="transmembrane region" description="Helical" evidence="7">
    <location>
        <begin position="376"/>
        <end position="395"/>
    </location>
</feature>
<gene>
    <name evidence="9" type="ORF">AHIS1636_03890</name>
</gene>
<comment type="subcellular location">
    <subcellularLocation>
        <location evidence="1">Cell membrane</location>
        <topology evidence="1">Multi-pass membrane protein</topology>
    </subcellularLocation>
</comment>